<dbReference type="PANTHER" id="PTHR10947">
    <property type="entry name" value="PHENYLALANYL-TRNA SYNTHETASE BETA CHAIN AND LEUCINE-RICH REPEAT-CONTAINING PROTEIN 47"/>
    <property type="match status" value="1"/>
</dbReference>
<keyword evidence="9 11" id="KW-0030">Aminoacyl-tRNA synthetase</keyword>
<keyword evidence="6 11" id="KW-0067">ATP-binding</keyword>
<dbReference type="Gene3D" id="3.30.70.380">
    <property type="entry name" value="Ferrodoxin-fold anticodon-binding domain"/>
    <property type="match status" value="1"/>
</dbReference>
<dbReference type="InterPro" id="IPR045060">
    <property type="entry name" value="Phe-tRNA-ligase_IIc_bsu"/>
</dbReference>
<feature type="binding site" evidence="11">
    <location>
        <position position="366"/>
    </location>
    <ligand>
        <name>Mg(2+)</name>
        <dbReference type="ChEBI" id="CHEBI:18420"/>
        <note>shared with alpha subunit</note>
    </ligand>
</feature>
<feature type="binding site" evidence="11">
    <location>
        <position position="376"/>
    </location>
    <ligand>
        <name>Mg(2+)</name>
        <dbReference type="ChEBI" id="CHEBI:18420"/>
        <note>shared with alpha subunit</note>
    </ligand>
</feature>
<evidence type="ECO:0000259" key="12">
    <source>
        <dbReference type="PROSITE" id="PS51447"/>
    </source>
</evidence>
<dbReference type="PROSITE" id="PS51447">
    <property type="entry name" value="FDX_ACB"/>
    <property type="match status" value="1"/>
</dbReference>
<geneLocation type="chloroplast" evidence="14"/>
<dbReference type="SMART" id="SM00873">
    <property type="entry name" value="B3_4"/>
    <property type="match status" value="1"/>
</dbReference>
<keyword evidence="14" id="KW-0934">Plastid</keyword>
<keyword evidence="8 11" id="KW-0648">Protein biosynthesis</keyword>
<evidence type="ECO:0000256" key="10">
    <source>
        <dbReference type="ARBA" id="ARBA00049255"/>
    </source>
</evidence>
<comment type="similarity">
    <text evidence="1 11">Belongs to the phenylalanyl-tRNA synthetase beta subunit family. Type 1 subfamily.</text>
</comment>
<evidence type="ECO:0000256" key="6">
    <source>
        <dbReference type="ARBA" id="ARBA00022840"/>
    </source>
</evidence>
<dbReference type="SUPFAM" id="SSF55681">
    <property type="entry name" value="Class II aaRS and biotin synthetases"/>
    <property type="match status" value="1"/>
</dbReference>
<comment type="catalytic activity">
    <reaction evidence="10 11">
        <text>tRNA(Phe) + L-phenylalanine + ATP = L-phenylalanyl-tRNA(Phe) + AMP + diphosphate + H(+)</text>
        <dbReference type="Rhea" id="RHEA:19413"/>
        <dbReference type="Rhea" id="RHEA-COMP:9668"/>
        <dbReference type="Rhea" id="RHEA-COMP:9699"/>
        <dbReference type="ChEBI" id="CHEBI:15378"/>
        <dbReference type="ChEBI" id="CHEBI:30616"/>
        <dbReference type="ChEBI" id="CHEBI:33019"/>
        <dbReference type="ChEBI" id="CHEBI:58095"/>
        <dbReference type="ChEBI" id="CHEBI:78442"/>
        <dbReference type="ChEBI" id="CHEBI:78531"/>
        <dbReference type="ChEBI" id="CHEBI:456215"/>
        <dbReference type="EC" id="6.1.1.20"/>
    </reaction>
</comment>
<dbReference type="AlphaFoldDB" id="A0A023HCF6"/>
<reference evidence="14" key="1">
    <citation type="journal article" date="2014" name="Genome Biol. Evol.">
        <title>Serial gene losses and foreign DNA underlie size and sequence variation in the plastid genomes of diatoms.</title>
        <authorList>
            <person name="Ruck E.C."/>
            <person name="Nakov T."/>
            <person name="Jansen R.K."/>
            <person name="Theriot E.C."/>
            <person name="Alverson A.J."/>
        </authorList>
    </citation>
    <scope>NUCLEOTIDE SEQUENCE</scope>
    <source>
        <strain evidence="14">Ccmp1856</strain>
    </source>
</reference>
<dbReference type="InterPro" id="IPR009061">
    <property type="entry name" value="DNA-bd_dom_put_sf"/>
</dbReference>
<dbReference type="GO" id="GO:0009328">
    <property type="term" value="C:phenylalanine-tRNA ligase complex"/>
    <property type="evidence" value="ECO:0007669"/>
    <property type="project" value="TreeGrafter"/>
</dbReference>
<dbReference type="GO" id="GO:0006432">
    <property type="term" value="P:phenylalanyl-tRNA aminoacylation"/>
    <property type="evidence" value="ECO:0007669"/>
    <property type="project" value="UniProtKB-UniRule"/>
</dbReference>
<dbReference type="EMBL" id="KC509524">
    <property type="protein sequence ID" value="AGH28937.1"/>
    <property type="molecule type" value="Genomic_DNA"/>
</dbReference>
<dbReference type="Gene3D" id="3.50.40.10">
    <property type="entry name" value="Phenylalanyl-trna Synthetase, Chain B, domain 3"/>
    <property type="match status" value="1"/>
</dbReference>
<dbReference type="InterPro" id="IPR005146">
    <property type="entry name" value="B3/B4_tRNA-bd"/>
</dbReference>
<feature type="domain" description="FDX-ACB" evidence="12">
    <location>
        <begin position="613"/>
        <end position="706"/>
    </location>
</feature>
<dbReference type="PROSITE" id="PS51483">
    <property type="entry name" value="B5"/>
    <property type="match status" value="1"/>
</dbReference>
<dbReference type="NCBIfam" id="TIGR00472">
    <property type="entry name" value="pheT_bact"/>
    <property type="match status" value="1"/>
</dbReference>
<evidence type="ECO:0000313" key="14">
    <source>
        <dbReference type="EMBL" id="AGH28937.1"/>
    </source>
</evidence>
<protein>
    <recommendedName>
        <fullName evidence="11">Phenylalanine--tRNA ligase beta subunit, chloroplastic</fullName>
        <ecNumber evidence="11">6.1.1.20</ecNumber>
    </recommendedName>
    <alternativeName>
        <fullName evidence="11">Phenylalanyl-tRNA synthetase beta subunit</fullName>
        <shortName evidence="11">PheRS</shortName>
    </alternativeName>
</protein>
<gene>
    <name evidence="14" type="primary">syfB</name>
    <name evidence="11" type="synonym">pheT</name>
</gene>
<dbReference type="PANTHER" id="PTHR10947:SF0">
    <property type="entry name" value="PHENYLALANINE--TRNA LIGASE BETA SUBUNIT"/>
    <property type="match status" value="1"/>
</dbReference>
<comment type="cofactor">
    <cofactor evidence="11">
        <name>Mg(2+)</name>
        <dbReference type="ChEBI" id="CHEBI:18420"/>
    </cofactor>
    <text evidence="11">Binds 2 magnesium ions per tetramer.</text>
</comment>
<dbReference type="Pfam" id="PF17759">
    <property type="entry name" value="tRNA_synthFbeta"/>
    <property type="match status" value="1"/>
</dbReference>
<dbReference type="GeneID" id="19740476"/>
<accession>A0A023HCF6</accession>
<evidence type="ECO:0000256" key="2">
    <source>
        <dbReference type="ARBA" id="ARBA00011209"/>
    </source>
</evidence>
<proteinExistence type="inferred from homology"/>
<dbReference type="GO" id="GO:0005524">
    <property type="term" value="F:ATP binding"/>
    <property type="evidence" value="ECO:0007669"/>
    <property type="project" value="UniProtKB-UniRule"/>
</dbReference>
<comment type="subunit">
    <text evidence="2 11">Tetramer of two alpha and two beta subunits.</text>
</comment>
<dbReference type="SUPFAM" id="SSF46955">
    <property type="entry name" value="Putative DNA-binding domain"/>
    <property type="match status" value="2"/>
</dbReference>
<name>A0A023HCF6_9STRA</name>
<dbReference type="SUPFAM" id="SSF56037">
    <property type="entry name" value="PheT/TilS domain"/>
    <property type="match status" value="1"/>
</dbReference>
<dbReference type="InterPro" id="IPR005121">
    <property type="entry name" value="Fdx_antiC-bd"/>
</dbReference>
<evidence type="ECO:0000259" key="13">
    <source>
        <dbReference type="PROSITE" id="PS51483"/>
    </source>
</evidence>
<evidence type="ECO:0000256" key="5">
    <source>
        <dbReference type="ARBA" id="ARBA00022741"/>
    </source>
</evidence>
<dbReference type="GO" id="GO:0003723">
    <property type="term" value="F:RNA binding"/>
    <property type="evidence" value="ECO:0007669"/>
    <property type="project" value="InterPro"/>
</dbReference>
<dbReference type="Gene3D" id="3.30.930.10">
    <property type="entry name" value="Bira Bifunctional Protein, Domain 2"/>
    <property type="match status" value="1"/>
</dbReference>
<dbReference type="Gene3D" id="3.30.56.10">
    <property type="match status" value="2"/>
</dbReference>
<sequence length="707" mass="80493">MRISLHWLNELVNITNIELDSLIEKLTLGGFEVEDVLNLTIANKKDTILDISATANRADSLSVYGIGKEVSALLNSQTHNSIYSTGLSLNEESLKQIILDNHKIKSNDYSIFVSFTVKNLTKLTSPKWLQNKLLTAGLTPLNNLLDYQNYILLETGYPFEFYDLQKIQADLDSQNFELKIDNNKEITSLDASNGNTYNLSNQVLTVKADEKIISIGGIIPSNQYKYESSSSSLLIEGSIFNSKRIRQTSRLLGIRTERSARYEKDLTKGNFLEAYLRLLSLLKTQNENIECTLHTVAVQPAQLLPKIQLQYATVIDILGPNSKTSKFEFVTPNEISTYLERLDFNFSYQQKELIWTVQVPEERSTDIKREIDLIEEIGRLHGFNNFTTSLPKVLEVGKRDISYQTRQKLTSAFLAEGFTELMQYSLVNQNLTESINIINPLLAECSILRQSLLPGLLKTFVNNIKNSNTLISGFEYGHIFKGDISKTYQETEYIGGIISATKIKQNWLPNSKTQEKLSWFDAKGQLQNIFNKLDLTVYWEAGDLTIYEDFLHPYKTANLYLEDGQKVGVFGQVNPIKASLLNINSDVYLFELDFELVRNKINSNKLCLYKTYSTYPKIVKDLSFFIDPNISLKEIETVVSQSSTQLLKNIELLDVYKETNSTSDQVSICLQLTFQSDQKTLLTNEIESIVNNINKKLIKTFNVSLRT</sequence>
<keyword evidence="14" id="KW-0150">Chloroplast</keyword>
<dbReference type="Pfam" id="PF03483">
    <property type="entry name" value="B3_4"/>
    <property type="match status" value="1"/>
</dbReference>
<organism evidence="14">
    <name type="scientific">Leptocylindrus danicus</name>
    <dbReference type="NCBI Taxonomy" id="163516"/>
    <lineage>
        <taxon>Eukaryota</taxon>
        <taxon>Sar</taxon>
        <taxon>Stramenopiles</taxon>
        <taxon>Ochrophyta</taxon>
        <taxon>Bacillariophyta</taxon>
        <taxon>Coscinodiscophyceae</taxon>
        <taxon>Chaetocerotophycidae</taxon>
        <taxon>Leptocylindrales</taxon>
        <taxon>Leptocylindraceae</taxon>
        <taxon>Leptocylindrus</taxon>
    </lineage>
</organism>
<feature type="domain" description="B5" evidence="13">
    <location>
        <begin position="302"/>
        <end position="388"/>
    </location>
</feature>
<dbReference type="InterPro" id="IPR020825">
    <property type="entry name" value="Phe-tRNA_synthase-like_B3/B4"/>
</dbReference>
<dbReference type="InterPro" id="IPR004532">
    <property type="entry name" value="Phe-tRNA-ligase_IIc_bsu_bact"/>
</dbReference>
<evidence type="ECO:0000256" key="8">
    <source>
        <dbReference type="ARBA" id="ARBA00022917"/>
    </source>
</evidence>
<dbReference type="InterPro" id="IPR005147">
    <property type="entry name" value="tRNA_synthase_B5-dom"/>
</dbReference>
<feature type="binding site" evidence="11">
    <location>
        <position position="372"/>
    </location>
    <ligand>
        <name>Mg(2+)</name>
        <dbReference type="ChEBI" id="CHEBI:18420"/>
        <note>shared with alpha subunit</note>
    </ligand>
</feature>
<evidence type="ECO:0000256" key="1">
    <source>
        <dbReference type="ARBA" id="ARBA00008653"/>
    </source>
</evidence>
<evidence type="ECO:0000256" key="7">
    <source>
        <dbReference type="ARBA" id="ARBA00022842"/>
    </source>
</evidence>
<evidence type="ECO:0000256" key="11">
    <source>
        <dbReference type="HAMAP-Rule" id="MF_00283"/>
    </source>
</evidence>
<dbReference type="SMART" id="SM00896">
    <property type="entry name" value="FDX-ACB"/>
    <property type="match status" value="1"/>
</dbReference>
<dbReference type="SMART" id="SM00874">
    <property type="entry name" value="B5"/>
    <property type="match status" value="1"/>
</dbReference>
<dbReference type="InterPro" id="IPR045864">
    <property type="entry name" value="aa-tRNA-synth_II/BPL/LPL"/>
</dbReference>
<keyword evidence="3 11" id="KW-0436">Ligase</keyword>
<keyword evidence="4 11" id="KW-0479">Metal-binding</keyword>
<dbReference type="Pfam" id="PF03484">
    <property type="entry name" value="B5"/>
    <property type="match status" value="1"/>
</dbReference>
<feature type="binding site" evidence="11">
    <location>
        <position position="375"/>
    </location>
    <ligand>
        <name>Mg(2+)</name>
        <dbReference type="ChEBI" id="CHEBI:18420"/>
        <note>shared with alpha subunit</note>
    </ligand>
</feature>
<comment type="subcellular location">
    <subcellularLocation>
        <location evidence="11">Plastid</location>
        <location evidence="11">Chloroplast</location>
    </subcellularLocation>
</comment>
<dbReference type="CDD" id="cd00769">
    <property type="entry name" value="PheRS_beta_core"/>
    <property type="match status" value="1"/>
</dbReference>
<dbReference type="InterPro" id="IPR041616">
    <property type="entry name" value="PheRS_beta_core"/>
</dbReference>
<evidence type="ECO:0000256" key="3">
    <source>
        <dbReference type="ARBA" id="ARBA00022598"/>
    </source>
</evidence>
<keyword evidence="7 11" id="KW-0460">Magnesium</keyword>
<dbReference type="InterPro" id="IPR036690">
    <property type="entry name" value="Fdx_antiC-bd_sf"/>
</dbReference>
<dbReference type="GO" id="GO:0009507">
    <property type="term" value="C:chloroplast"/>
    <property type="evidence" value="ECO:0007669"/>
    <property type="project" value="UniProtKB-SubCell"/>
</dbReference>
<evidence type="ECO:0000256" key="4">
    <source>
        <dbReference type="ARBA" id="ARBA00022723"/>
    </source>
</evidence>
<keyword evidence="5 11" id="KW-0547">Nucleotide-binding</keyword>
<evidence type="ECO:0000256" key="9">
    <source>
        <dbReference type="ARBA" id="ARBA00023146"/>
    </source>
</evidence>
<dbReference type="GO" id="GO:0004826">
    <property type="term" value="F:phenylalanine-tRNA ligase activity"/>
    <property type="evidence" value="ECO:0007669"/>
    <property type="project" value="UniProtKB-UniRule"/>
</dbReference>
<dbReference type="EC" id="6.1.1.20" evidence="11"/>
<dbReference type="GO" id="GO:0000287">
    <property type="term" value="F:magnesium ion binding"/>
    <property type="evidence" value="ECO:0007669"/>
    <property type="project" value="UniProtKB-UniRule"/>
</dbReference>
<dbReference type="RefSeq" id="YP_009029406.1">
    <property type="nucleotide sequence ID" value="NC_024084.1"/>
</dbReference>
<dbReference type="HAMAP" id="MF_00283">
    <property type="entry name" value="Phe_tRNA_synth_beta1"/>
    <property type="match status" value="1"/>
</dbReference>
<dbReference type="SUPFAM" id="SSF54991">
    <property type="entry name" value="Anticodon-binding domain of PheRS"/>
    <property type="match status" value="1"/>
</dbReference>
<dbReference type="Pfam" id="PF03147">
    <property type="entry name" value="FDX-ACB"/>
    <property type="match status" value="1"/>
</dbReference>